<protein>
    <submittedName>
        <fullName evidence="1">Uncharacterized protein</fullName>
    </submittedName>
</protein>
<gene>
    <name evidence="1" type="ORF">SAMN05444955_106147</name>
</gene>
<dbReference type="AlphaFoldDB" id="A0A1H8E5G4"/>
<sequence length="52" mass="5975">MKVKALSLAWTSFNPLNEVHSFETLGVPQKVLETQYVSILLMRCIRLRLRGS</sequence>
<dbReference type="EMBL" id="FOCQ01000006">
    <property type="protein sequence ID" value="SEN14809.1"/>
    <property type="molecule type" value="Genomic_DNA"/>
</dbReference>
<accession>A0A1H8E5G4</accession>
<evidence type="ECO:0000313" key="2">
    <source>
        <dbReference type="Proteomes" id="UP000199695"/>
    </source>
</evidence>
<evidence type="ECO:0000313" key="1">
    <source>
        <dbReference type="EMBL" id="SEN14809.1"/>
    </source>
</evidence>
<name>A0A1H8E5G4_9BACL</name>
<dbReference type="Proteomes" id="UP000199695">
    <property type="component" value="Unassembled WGS sequence"/>
</dbReference>
<keyword evidence="2" id="KW-1185">Reference proteome</keyword>
<proteinExistence type="predicted"/>
<reference evidence="1 2" key="1">
    <citation type="submission" date="2016-10" db="EMBL/GenBank/DDBJ databases">
        <authorList>
            <person name="de Groot N.N."/>
        </authorList>
    </citation>
    <scope>NUCLEOTIDE SEQUENCE [LARGE SCALE GENOMIC DNA]</scope>
    <source>
        <strain evidence="1 2">DSM 46701</strain>
    </source>
</reference>
<organism evidence="1 2">
    <name type="scientific">Lihuaxuella thermophila</name>
    <dbReference type="NCBI Taxonomy" id="1173111"/>
    <lineage>
        <taxon>Bacteria</taxon>
        <taxon>Bacillati</taxon>
        <taxon>Bacillota</taxon>
        <taxon>Bacilli</taxon>
        <taxon>Bacillales</taxon>
        <taxon>Thermoactinomycetaceae</taxon>
        <taxon>Lihuaxuella</taxon>
    </lineage>
</organism>